<dbReference type="EMBL" id="VCQV01000004">
    <property type="protein sequence ID" value="TWP37970.1"/>
    <property type="molecule type" value="Genomic_DNA"/>
</dbReference>
<proteinExistence type="inferred from homology"/>
<keyword evidence="3" id="KW-1185">Reference proteome</keyword>
<dbReference type="Gene3D" id="2.40.128.150">
    <property type="entry name" value="Cysteine proteinases"/>
    <property type="match status" value="1"/>
</dbReference>
<reference evidence="2 3" key="2">
    <citation type="submission" date="2019-08" db="EMBL/GenBank/DDBJ databases">
        <title>Jejuicoccus antrihumi gen. nov., sp. nov., a new member of the family Dermacoccaceae isolated from a cave.</title>
        <authorList>
            <person name="Schumann P."/>
            <person name="Kim I.S."/>
        </authorList>
    </citation>
    <scope>NUCLEOTIDE SEQUENCE [LARGE SCALE GENOMIC DNA]</scope>
    <source>
        <strain evidence="2 3">C5-26</strain>
    </source>
</reference>
<dbReference type="AlphaFoldDB" id="A0A563E607"/>
<dbReference type="InterPro" id="IPR001447">
    <property type="entry name" value="Arylamine_N-AcTrfase"/>
</dbReference>
<comment type="similarity">
    <text evidence="1">Belongs to the arylamine N-acetyltransferase family.</text>
</comment>
<dbReference type="PANTHER" id="PTHR11786:SF0">
    <property type="entry name" value="ARYLAMINE N-ACETYLTRANSFERASE 4-RELATED"/>
    <property type="match status" value="1"/>
</dbReference>
<evidence type="ECO:0000313" key="3">
    <source>
        <dbReference type="Proteomes" id="UP000320244"/>
    </source>
</evidence>
<dbReference type="PANTHER" id="PTHR11786">
    <property type="entry name" value="N-HYDROXYARYLAMINE O-ACETYLTRANSFERASE"/>
    <property type="match status" value="1"/>
</dbReference>
<dbReference type="Proteomes" id="UP000320244">
    <property type="component" value="Unassembled WGS sequence"/>
</dbReference>
<dbReference type="GO" id="GO:0016407">
    <property type="term" value="F:acetyltransferase activity"/>
    <property type="evidence" value="ECO:0007669"/>
    <property type="project" value="InterPro"/>
</dbReference>
<keyword evidence="2" id="KW-0808">Transferase</keyword>
<dbReference type="RefSeq" id="WP_146315540.1">
    <property type="nucleotide sequence ID" value="NZ_VCQV01000004.1"/>
</dbReference>
<sequence>MTDAPLTGESWRTDLFDIPAYLEALGVRPAEPTLDLLEALHYAHVHTLCFGNVDVLFGTHPGVTPGVVQEQLVRRRRGGYCFEHAQLFAAALEWLGFAVRRAMGRVHAVTNTRTHTTVIAALDGSQWLCDPGFGFSVTGPIALREGATRTDHGRKFSMQRVDDHGSTLWVLLRDGQVQHYIDELTVHPGDVRTGHFITSREPGSTFLQRLTVMRHLPEAHVTITERARTVRARGLEAVHTELSVDEVVTAVCDVGVDLDTHEQERLAAIVSRLRRGAACR</sequence>
<dbReference type="InterPro" id="IPR038765">
    <property type="entry name" value="Papain-like_cys_pep_sf"/>
</dbReference>
<comment type="caution">
    <text evidence="2">The sequence shown here is derived from an EMBL/GenBank/DDBJ whole genome shotgun (WGS) entry which is preliminary data.</text>
</comment>
<organism evidence="2 3">
    <name type="scientific">Leekyejoonella antrihumi</name>
    <dbReference type="NCBI Taxonomy" id="1660198"/>
    <lineage>
        <taxon>Bacteria</taxon>
        <taxon>Bacillati</taxon>
        <taxon>Actinomycetota</taxon>
        <taxon>Actinomycetes</taxon>
        <taxon>Micrococcales</taxon>
        <taxon>Dermacoccaceae</taxon>
        <taxon>Leekyejoonella</taxon>
    </lineage>
</organism>
<dbReference type="Pfam" id="PF00797">
    <property type="entry name" value="Acetyltransf_2"/>
    <property type="match status" value="1"/>
</dbReference>
<accession>A0A563E607</accession>
<protein>
    <submittedName>
        <fullName evidence="2">Arylamine N-acetyltransferase</fullName>
    </submittedName>
</protein>
<dbReference type="OrthoDB" id="7181050at2"/>
<name>A0A563E607_9MICO</name>
<dbReference type="Gene3D" id="3.30.2140.10">
    <property type="entry name" value="Arylamine N-acetyltransferase"/>
    <property type="match status" value="1"/>
</dbReference>
<evidence type="ECO:0000313" key="2">
    <source>
        <dbReference type="EMBL" id="TWP37970.1"/>
    </source>
</evidence>
<dbReference type="SUPFAM" id="SSF54001">
    <property type="entry name" value="Cysteine proteinases"/>
    <property type="match status" value="1"/>
</dbReference>
<evidence type="ECO:0000256" key="1">
    <source>
        <dbReference type="ARBA" id="ARBA00006547"/>
    </source>
</evidence>
<reference evidence="2 3" key="1">
    <citation type="submission" date="2019-05" db="EMBL/GenBank/DDBJ databases">
        <authorList>
            <person name="Lee S.D."/>
        </authorList>
    </citation>
    <scope>NUCLEOTIDE SEQUENCE [LARGE SCALE GENOMIC DNA]</scope>
    <source>
        <strain evidence="2 3">C5-26</strain>
    </source>
</reference>
<gene>
    <name evidence="2" type="ORF">FGL98_04480</name>
</gene>